<evidence type="ECO:0000256" key="1">
    <source>
        <dbReference type="SAM" id="Phobius"/>
    </source>
</evidence>
<proteinExistence type="predicted"/>
<organism evidence="2 3">
    <name type="scientific">Methylobacterium soli</name>
    <dbReference type="NCBI Taxonomy" id="553447"/>
    <lineage>
        <taxon>Bacteria</taxon>
        <taxon>Pseudomonadati</taxon>
        <taxon>Pseudomonadota</taxon>
        <taxon>Alphaproteobacteria</taxon>
        <taxon>Hyphomicrobiales</taxon>
        <taxon>Methylobacteriaceae</taxon>
        <taxon>Methylobacterium</taxon>
    </lineage>
</organism>
<name>A0A6L3T470_9HYPH</name>
<gene>
    <name evidence="2" type="ORF">F6X53_01095</name>
</gene>
<protein>
    <submittedName>
        <fullName evidence="2">Uncharacterized protein</fullName>
    </submittedName>
</protein>
<sequence>MINQPSRTGNSKMRMPRLQWPKNLSFPAVIQKVKSEGVLTPLLWLCGLSFIATLVAAALSSPVMWVFAFISCASAFWVFRSFDYFRTVNPNLMQSEKLQIEMGRQQHAIASRIAEDAQYRDVQRGPNLHLEHAQMKDSTNG</sequence>
<comment type="caution">
    <text evidence="2">The sequence shown here is derived from an EMBL/GenBank/DDBJ whole genome shotgun (WGS) entry which is preliminary data.</text>
</comment>
<accession>A0A6L3T470</accession>
<keyword evidence="1" id="KW-0472">Membrane</keyword>
<keyword evidence="1" id="KW-0812">Transmembrane</keyword>
<dbReference type="AlphaFoldDB" id="A0A6L3T470"/>
<evidence type="ECO:0000313" key="2">
    <source>
        <dbReference type="EMBL" id="KAB1081726.1"/>
    </source>
</evidence>
<dbReference type="Proteomes" id="UP000474159">
    <property type="component" value="Unassembled WGS sequence"/>
</dbReference>
<feature type="transmembrane region" description="Helical" evidence="1">
    <location>
        <begin position="42"/>
        <end position="59"/>
    </location>
</feature>
<dbReference type="EMBL" id="VZZK01000001">
    <property type="protein sequence ID" value="KAB1081726.1"/>
    <property type="molecule type" value="Genomic_DNA"/>
</dbReference>
<reference evidence="2 3" key="1">
    <citation type="submission" date="2019-09" db="EMBL/GenBank/DDBJ databases">
        <title>YIM 48816 draft genome.</title>
        <authorList>
            <person name="Jiang L."/>
        </authorList>
    </citation>
    <scope>NUCLEOTIDE SEQUENCE [LARGE SCALE GENOMIC DNA]</scope>
    <source>
        <strain evidence="2 3">YIM 48816</strain>
    </source>
</reference>
<dbReference type="RefSeq" id="WP_150996319.1">
    <property type="nucleotide sequence ID" value="NZ_BPQY01000604.1"/>
</dbReference>
<keyword evidence="3" id="KW-1185">Reference proteome</keyword>
<feature type="transmembrane region" description="Helical" evidence="1">
    <location>
        <begin position="65"/>
        <end position="85"/>
    </location>
</feature>
<keyword evidence="1" id="KW-1133">Transmembrane helix</keyword>
<evidence type="ECO:0000313" key="3">
    <source>
        <dbReference type="Proteomes" id="UP000474159"/>
    </source>
</evidence>